<reference evidence="2" key="1">
    <citation type="submission" date="2008-08" db="EMBL/GenBank/DDBJ databases">
        <title>Annotation of Bifidobacterium longum subsp. infantis CCUG 52486.</title>
        <authorList>
            <consortium name="The Broad Institute Genome Sequencing Platform"/>
            <person name="Gougoulias C."/>
            <person name="Tuohy K.M."/>
            <person name="Gibson G.R."/>
            <person name="Ward D."/>
            <person name="Mehta T."/>
            <person name="Young S."/>
            <person name="Jaffe D."/>
            <person name="Gnerre S."/>
            <person name="Berlin A."/>
            <person name="Heiman D."/>
            <person name="Hepburn T."/>
            <person name="Shea T."/>
            <person name="Sykes S."/>
            <person name="Alvarado L."/>
            <person name="Kodira C."/>
            <person name="Borodovsky M."/>
            <person name="Lander E."/>
            <person name="Galagan J."/>
            <person name="Nusbaum C."/>
            <person name="Birren B."/>
        </authorList>
    </citation>
    <scope>NUCLEOTIDE SEQUENCE [LARGE SCALE GENOMIC DNA]</scope>
    <source>
        <strain evidence="2">CCUG 52486</strain>
    </source>
</reference>
<organism evidence="2">
    <name type="scientific">Bifidobacterium longum subsp. infantis CCUG 52486</name>
    <dbReference type="NCBI Taxonomy" id="537937"/>
    <lineage>
        <taxon>Bacteria</taxon>
        <taxon>Bacillati</taxon>
        <taxon>Actinomycetota</taxon>
        <taxon>Actinomycetes</taxon>
        <taxon>Bifidobacteriales</taxon>
        <taxon>Bifidobacteriaceae</taxon>
        <taxon>Bifidobacterium</taxon>
    </lineage>
</organism>
<accession>C5E933</accession>
<dbReference type="HOGENOM" id="CLU_2407373_0_0_11"/>
<gene>
    <name evidence="2" type="ORF">BLIG_00608</name>
</gene>
<name>C5E933_BIFLI</name>
<feature type="region of interest" description="Disordered" evidence="1">
    <location>
        <begin position="71"/>
        <end position="92"/>
    </location>
</feature>
<dbReference type="Proteomes" id="UP000005084">
    <property type="component" value="Unassembled WGS sequence"/>
</dbReference>
<sequence>MRASHYCGYLHTAHTHSPNDDIHIANIHIVAFRTYIDAGHCMFRNTRHQSFFFTAISSHIKPYQAISSHISAGSRNSSTRKDWPYCTTESTQ</sequence>
<proteinExistence type="predicted"/>
<protein>
    <submittedName>
        <fullName evidence="2">Uncharacterized protein</fullName>
    </submittedName>
</protein>
<dbReference type="AlphaFoldDB" id="C5E933"/>
<dbReference type="EMBL" id="DS990238">
    <property type="protein sequence ID" value="EEQ54657.1"/>
    <property type="molecule type" value="Genomic_DNA"/>
</dbReference>
<evidence type="ECO:0000313" key="2">
    <source>
        <dbReference type="EMBL" id="EEQ54657.1"/>
    </source>
</evidence>
<evidence type="ECO:0000256" key="1">
    <source>
        <dbReference type="SAM" id="MobiDB-lite"/>
    </source>
</evidence>